<evidence type="ECO:0000256" key="2">
    <source>
        <dbReference type="SAM" id="SignalP"/>
    </source>
</evidence>
<comment type="caution">
    <text evidence="3">The sequence shown here is derived from an EMBL/GenBank/DDBJ whole genome shotgun (WGS) entry which is preliminary data.</text>
</comment>
<evidence type="ECO:0000313" key="4">
    <source>
        <dbReference type="Proteomes" id="UP000593571"/>
    </source>
</evidence>
<feature type="signal peptide" evidence="2">
    <location>
        <begin position="1"/>
        <end position="25"/>
    </location>
</feature>
<evidence type="ECO:0000256" key="1">
    <source>
        <dbReference type="SAM" id="MobiDB-lite"/>
    </source>
</evidence>
<name>A0A7J8C269_ROUAE</name>
<keyword evidence="4" id="KW-1185">Reference proteome</keyword>
<gene>
    <name evidence="3" type="ORF">HJG63_009259</name>
</gene>
<feature type="chain" id="PRO_5029672464" evidence="2">
    <location>
        <begin position="26"/>
        <end position="135"/>
    </location>
</feature>
<organism evidence="3 4">
    <name type="scientific">Rousettus aegyptiacus</name>
    <name type="common">Egyptian fruit bat</name>
    <name type="synonym">Pteropus aegyptiacus</name>
    <dbReference type="NCBI Taxonomy" id="9407"/>
    <lineage>
        <taxon>Eukaryota</taxon>
        <taxon>Metazoa</taxon>
        <taxon>Chordata</taxon>
        <taxon>Craniata</taxon>
        <taxon>Vertebrata</taxon>
        <taxon>Euteleostomi</taxon>
        <taxon>Mammalia</taxon>
        <taxon>Eutheria</taxon>
        <taxon>Laurasiatheria</taxon>
        <taxon>Chiroptera</taxon>
        <taxon>Yinpterochiroptera</taxon>
        <taxon>Pteropodoidea</taxon>
        <taxon>Pteropodidae</taxon>
        <taxon>Rousettinae</taxon>
        <taxon>Rousettus</taxon>
    </lineage>
</organism>
<feature type="compositionally biased region" description="Basic and acidic residues" evidence="1">
    <location>
        <begin position="31"/>
        <end position="44"/>
    </location>
</feature>
<feature type="compositionally biased region" description="Polar residues" evidence="1">
    <location>
        <begin position="120"/>
        <end position="135"/>
    </location>
</feature>
<keyword evidence="2" id="KW-0732">Signal</keyword>
<protein>
    <submittedName>
        <fullName evidence="3">Uncharacterized protein</fullName>
    </submittedName>
</protein>
<dbReference type="EMBL" id="JACASE010000015">
    <property type="protein sequence ID" value="KAF6404927.1"/>
    <property type="molecule type" value="Genomic_DNA"/>
</dbReference>
<feature type="region of interest" description="Disordered" evidence="1">
    <location>
        <begin position="22"/>
        <end position="135"/>
    </location>
</feature>
<dbReference type="AlphaFoldDB" id="A0A7J8C269"/>
<accession>A0A7J8C269</accession>
<dbReference type="Proteomes" id="UP000593571">
    <property type="component" value="Unassembled WGS sequence"/>
</dbReference>
<proteinExistence type="predicted"/>
<reference evidence="3 4" key="1">
    <citation type="journal article" date="2020" name="Nature">
        <title>Six reference-quality genomes reveal evolution of bat adaptations.</title>
        <authorList>
            <person name="Jebb D."/>
            <person name="Huang Z."/>
            <person name="Pippel M."/>
            <person name="Hughes G.M."/>
            <person name="Lavrichenko K."/>
            <person name="Devanna P."/>
            <person name="Winkler S."/>
            <person name="Jermiin L.S."/>
            <person name="Skirmuntt E.C."/>
            <person name="Katzourakis A."/>
            <person name="Burkitt-Gray L."/>
            <person name="Ray D.A."/>
            <person name="Sullivan K.A.M."/>
            <person name="Roscito J.G."/>
            <person name="Kirilenko B.M."/>
            <person name="Davalos L.M."/>
            <person name="Corthals A.P."/>
            <person name="Power M.L."/>
            <person name="Jones G."/>
            <person name="Ransome R.D."/>
            <person name="Dechmann D.K.N."/>
            <person name="Locatelli A.G."/>
            <person name="Puechmaille S.J."/>
            <person name="Fedrigo O."/>
            <person name="Jarvis E.D."/>
            <person name="Hiller M."/>
            <person name="Vernes S.C."/>
            <person name="Myers E.W."/>
            <person name="Teeling E.C."/>
        </authorList>
    </citation>
    <scope>NUCLEOTIDE SEQUENCE [LARGE SCALE GENOMIC DNA]</scope>
    <source>
        <strain evidence="3">MRouAeg1</strain>
        <tissue evidence="3">Muscle</tissue>
    </source>
</reference>
<sequence>MGGVSPKLVLLGCVLLKLTESPSSASSARVRLKEEMRGGGRPGREAATQSGRGSARQRGTCSVRPGLQRVGQSLAPCGPRSSRGPHAGRAAWAWSHSRRRWGHEAGFRRPASSLERHVRPNNSPPKTSRPHPQTL</sequence>
<evidence type="ECO:0000313" key="3">
    <source>
        <dbReference type="EMBL" id="KAF6404927.1"/>
    </source>
</evidence>
<feature type="compositionally biased region" description="Polar residues" evidence="1">
    <location>
        <begin position="47"/>
        <end position="60"/>
    </location>
</feature>